<organism evidence="1 2">
    <name type="scientific">Methylocystis heyeri</name>
    <dbReference type="NCBI Taxonomy" id="391905"/>
    <lineage>
        <taxon>Bacteria</taxon>
        <taxon>Pseudomonadati</taxon>
        <taxon>Pseudomonadota</taxon>
        <taxon>Alphaproteobacteria</taxon>
        <taxon>Hyphomicrobiales</taxon>
        <taxon>Methylocystaceae</taxon>
        <taxon>Methylocystis</taxon>
    </lineage>
</organism>
<evidence type="ECO:0000313" key="1">
    <source>
        <dbReference type="EMBL" id="QGM47042.1"/>
    </source>
</evidence>
<accession>A0A6B8KHD7</accession>
<protein>
    <submittedName>
        <fullName evidence="1">Uncharacterized protein</fullName>
    </submittedName>
</protein>
<dbReference type="KEGG" id="mhey:H2LOC_015845"/>
<keyword evidence="2" id="KW-1185">Reference proteome</keyword>
<gene>
    <name evidence="1" type="ORF">H2LOC_015845</name>
</gene>
<dbReference type="Proteomes" id="UP000309061">
    <property type="component" value="Chromosome"/>
</dbReference>
<proteinExistence type="predicted"/>
<evidence type="ECO:0000313" key="2">
    <source>
        <dbReference type="Proteomes" id="UP000309061"/>
    </source>
</evidence>
<sequence>MSDTSPRGGKEMRLERINYGKLASGPGLSISPQEGYGVTRRSIGLDPDWDAALSPSLLLGVRRVEPDLIELQARARGCFIGRPAPQWPGPGARPFVLLRTRFRHEDGDRGQGRLYQQSAVWLCDFESWRRRPDALLDLAGAQLEAEPDLVQESEAARFQSPPLRRAPPPGRTFSSPGAAFLREALMRYALSRESCVMTFGAGCEFGSEAAYLSSVGAALRQLPPDYPRWREISVLSGIRHSLPGICLRFLPSYAAPRAAA</sequence>
<reference evidence="1 2" key="1">
    <citation type="submission" date="2019-11" db="EMBL/GenBank/DDBJ databases">
        <title>The genome sequence of Methylocystis heyeri.</title>
        <authorList>
            <person name="Oshkin I.Y."/>
            <person name="Miroshnikov K."/>
            <person name="Dedysh S.N."/>
        </authorList>
    </citation>
    <scope>NUCLEOTIDE SEQUENCE [LARGE SCALE GENOMIC DNA]</scope>
    <source>
        <strain evidence="1 2">H2</strain>
    </source>
</reference>
<dbReference type="AlphaFoldDB" id="A0A6B8KHD7"/>
<dbReference type="RefSeq" id="WP_154331683.1">
    <property type="nucleotide sequence ID" value="NZ_CP046052.1"/>
</dbReference>
<name>A0A6B8KHD7_9HYPH</name>
<dbReference type="EMBL" id="CP046052">
    <property type="protein sequence ID" value="QGM47042.1"/>
    <property type="molecule type" value="Genomic_DNA"/>
</dbReference>
<dbReference type="OrthoDB" id="8437708at2"/>